<dbReference type="AlphaFoldDB" id="A0A939J5Q8"/>
<dbReference type="EMBL" id="JAEKJZ010000003">
    <property type="protein sequence ID" value="MBN9671984.1"/>
    <property type="molecule type" value="Genomic_DNA"/>
</dbReference>
<dbReference type="InterPro" id="IPR036890">
    <property type="entry name" value="HATPase_C_sf"/>
</dbReference>
<feature type="domain" description="Histidine kinase" evidence="11">
    <location>
        <begin position="45"/>
        <end position="265"/>
    </location>
</feature>
<dbReference type="Pfam" id="PF02518">
    <property type="entry name" value="HATPase_c"/>
    <property type="match status" value="1"/>
</dbReference>
<dbReference type="GO" id="GO:0005886">
    <property type="term" value="C:plasma membrane"/>
    <property type="evidence" value="ECO:0007669"/>
    <property type="project" value="UniProtKB-SubCell"/>
</dbReference>
<dbReference type="Gene3D" id="1.10.287.130">
    <property type="match status" value="1"/>
</dbReference>
<dbReference type="GO" id="GO:0000155">
    <property type="term" value="F:phosphorelay sensor kinase activity"/>
    <property type="evidence" value="ECO:0007669"/>
    <property type="project" value="InterPro"/>
</dbReference>
<organism evidence="12 13">
    <name type="scientific">Roseibium aggregatum</name>
    <dbReference type="NCBI Taxonomy" id="187304"/>
    <lineage>
        <taxon>Bacteria</taxon>
        <taxon>Pseudomonadati</taxon>
        <taxon>Pseudomonadota</taxon>
        <taxon>Alphaproteobacteria</taxon>
        <taxon>Hyphomicrobiales</taxon>
        <taxon>Stappiaceae</taxon>
        <taxon>Roseibium</taxon>
    </lineage>
</organism>
<comment type="catalytic activity">
    <reaction evidence="1">
        <text>ATP + protein L-histidine = ADP + protein N-phospho-L-histidine.</text>
        <dbReference type="EC" id="2.7.13.3"/>
    </reaction>
</comment>
<dbReference type="PRINTS" id="PR00344">
    <property type="entry name" value="BCTRLSENSOR"/>
</dbReference>
<dbReference type="RefSeq" id="WP_207141826.1">
    <property type="nucleotide sequence ID" value="NZ_JAEKJZ010000003.1"/>
</dbReference>
<comment type="subcellular location">
    <subcellularLocation>
        <location evidence="2">Cell membrane</location>
        <topology evidence="2">Multi-pass membrane protein</topology>
    </subcellularLocation>
</comment>
<proteinExistence type="predicted"/>
<keyword evidence="9" id="KW-0067">ATP-binding</keyword>
<feature type="region of interest" description="Disordered" evidence="10">
    <location>
        <begin position="260"/>
        <end position="294"/>
    </location>
</feature>
<name>A0A939J5Q8_9HYPH</name>
<accession>A0A939J5Q8</accession>
<evidence type="ECO:0000256" key="4">
    <source>
        <dbReference type="ARBA" id="ARBA00022475"/>
    </source>
</evidence>
<dbReference type="Gene3D" id="3.30.565.10">
    <property type="entry name" value="Histidine kinase-like ATPase, C-terminal domain"/>
    <property type="match status" value="1"/>
</dbReference>
<comment type="caution">
    <text evidence="12">The sequence shown here is derived from an EMBL/GenBank/DDBJ whole genome shotgun (WGS) entry which is preliminary data.</text>
</comment>
<keyword evidence="7" id="KW-0547">Nucleotide-binding</keyword>
<dbReference type="CDD" id="cd00082">
    <property type="entry name" value="HisKA"/>
    <property type="match status" value="1"/>
</dbReference>
<evidence type="ECO:0000256" key="2">
    <source>
        <dbReference type="ARBA" id="ARBA00004651"/>
    </source>
</evidence>
<dbReference type="InterPro" id="IPR004358">
    <property type="entry name" value="Sig_transdc_His_kin-like_C"/>
</dbReference>
<reference evidence="12" key="1">
    <citation type="submission" date="2020-12" db="EMBL/GenBank/DDBJ databases">
        <title>Oil enriched cultivation method for isolating marine PHA-producing bacteria.</title>
        <authorList>
            <person name="Zheng W."/>
            <person name="Yu S."/>
            <person name="Huang Y."/>
        </authorList>
    </citation>
    <scope>NUCLEOTIDE SEQUENCE</scope>
    <source>
        <strain evidence="12">SY-2-12</strain>
    </source>
</reference>
<dbReference type="InterPro" id="IPR036097">
    <property type="entry name" value="HisK_dim/P_sf"/>
</dbReference>
<dbReference type="CDD" id="cd00075">
    <property type="entry name" value="HATPase"/>
    <property type="match status" value="1"/>
</dbReference>
<dbReference type="PANTHER" id="PTHR44936:SF10">
    <property type="entry name" value="SENSOR PROTEIN RSTB"/>
    <property type="match status" value="1"/>
</dbReference>
<dbReference type="PROSITE" id="PS50109">
    <property type="entry name" value="HIS_KIN"/>
    <property type="match status" value="1"/>
</dbReference>
<dbReference type="EC" id="2.7.13.3" evidence="3"/>
<dbReference type="GO" id="GO:0005524">
    <property type="term" value="F:ATP binding"/>
    <property type="evidence" value="ECO:0007669"/>
    <property type="project" value="UniProtKB-KW"/>
</dbReference>
<dbReference type="SUPFAM" id="SSF55874">
    <property type="entry name" value="ATPase domain of HSP90 chaperone/DNA topoisomerase II/histidine kinase"/>
    <property type="match status" value="1"/>
</dbReference>
<dbReference type="SUPFAM" id="SSF47384">
    <property type="entry name" value="Homodimeric domain of signal transducing histidine kinase"/>
    <property type="match status" value="1"/>
</dbReference>
<protein>
    <recommendedName>
        <fullName evidence="3">histidine kinase</fullName>
        <ecNumber evidence="3">2.7.13.3</ecNumber>
    </recommendedName>
</protein>
<evidence type="ECO:0000256" key="9">
    <source>
        <dbReference type="ARBA" id="ARBA00022840"/>
    </source>
</evidence>
<evidence type="ECO:0000256" key="1">
    <source>
        <dbReference type="ARBA" id="ARBA00000085"/>
    </source>
</evidence>
<evidence type="ECO:0000256" key="10">
    <source>
        <dbReference type="SAM" id="MobiDB-lite"/>
    </source>
</evidence>
<sequence>MNRNQFFEYGLASANGAAPFQARFFQPENSSGKDDRDAFSSALSIVAHDLRGPLANLALLIEDIERSAQDERSPAIAGKATRADRIVQQMSGMLSAILKRARDNRDPLSCDPAPVNLVDILELAVTVNQPLARQRSVRFCCHAIDPVPCSADAELLYEVFDNLIGNAVKHTRPDTTVICETGPADDGGTYVRISDEGPGFTAADLMRAFRPFTRLSSKAGSEGHSSGLGLWIARLIAERHGGRIEAKNRKDTAGAELTLWLPPTRPGDTKPATARKSNASRSPYPFTGGMPFRP</sequence>
<evidence type="ECO:0000313" key="13">
    <source>
        <dbReference type="Proteomes" id="UP000664096"/>
    </source>
</evidence>
<keyword evidence="4" id="KW-1003">Cell membrane</keyword>
<evidence type="ECO:0000259" key="11">
    <source>
        <dbReference type="PROSITE" id="PS50109"/>
    </source>
</evidence>
<dbReference type="InterPro" id="IPR005467">
    <property type="entry name" value="His_kinase_dom"/>
</dbReference>
<evidence type="ECO:0000256" key="5">
    <source>
        <dbReference type="ARBA" id="ARBA00022553"/>
    </source>
</evidence>
<evidence type="ECO:0000256" key="8">
    <source>
        <dbReference type="ARBA" id="ARBA00022777"/>
    </source>
</evidence>
<evidence type="ECO:0000256" key="6">
    <source>
        <dbReference type="ARBA" id="ARBA00022679"/>
    </source>
</evidence>
<evidence type="ECO:0000256" key="7">
    <source>
        <dbReference type="ARBA" id="ARBA00022741"/>
    </source>
</evidence>
<keyword evidence="4" id="KW-0472">Membrane</keyword>
<dbReference type="Proteomes" id="UP000664096">
    <property type="component" value="Unassembled WGS sequence"/>
</dbReference>
<keyword evidence="8 12" id="KW-0418">Kinase</keyword>
<dbReference type="SMART" id="SM00387">
    <property type="entry name" value="HATPase_c"/>
    <property type="match status" value="1"/>
</dbReference>
<dbReference type="InterPro" id="IPR003661">
    <property type="entry name" value="HisK_dim/P_dom"/>
</dbReference>
<dbReference type="InterPro" id="IPR003594">
    <property type="entry name" value="HATPase_dom"/>
</dbReference>
<evidence type="ECO:0000256" key="3">
    <source>
        <dbReference type="ARBA" id="ARBA00012438"/>
    </source>
</evidence>
<evidence type="ECO:0000313" key="12">
    <source>
        <dbReference type="EMBL" id="MBN9671984.1"/>
    </source>
</evidence>
<dbReference type="PANTHER" id="PTHR44936">
    <property type="entry name" value="SENSOR PROTEIN CREC"/>
    <property type="match status" value="1"/>
</dbReference>
<keyword evidence="5" id="KW-0597">Phosphoprotein</keyword>
<dbReference type="InterPro" id="IPR050980">
    <property type="entry name" value="2C_sensor_his_kinase"/>
</dbReference>
<keyword evidence="6" id="KW-0808">Transferase</keyword>
<gene>
    <name evidence="12" type="ORF">JF539_16655</name>
</gene>